<evidence type="ECO:0000256" key="5">
    <source>
        <dbReference type="ARBA" id="ARBA00023049"/>
    </source>
</evidence>
<evidence type="ECO:0000256" key="7">
    <source>
        <dbReference type="SAM" id="Phobius"/>
    </source>
</evidence>
<evidence type="ECO:0000256" key="3">
    <source>
        <dbReference type="ARBA" id="ARBA00022801"/>
    </source>
</evidence>
<dbReference type="GO" id="GO:0046872">
    <property type="term" value="F:metal ion binding"/>
    <property type="evidence" value="ECO:0007669"/>
    <property type="project" value="UniProtKB-KW"/>
</dbReference>
<evidence type="ECO:0000256" key="2">
    <source>
        <dbReference type="ARBA" id="ARBA00022723"/>
    </source>
</evidence>
<organism evidence="9 10">
    <name type="scientific">Actinomadura litoris</name>
    <dbReference type="NCBI Taxonomy" id="2678616"/>
    <lineage>
        <taxon>Bacteria</taxon>
        <taxon>Bacillati</taxon>
        <taxon>Actinomycetota</taxon>
        <taxon>Actinomycetes</taxon>
        <taxon>Streptosporangiales</taxon>
        <taxon>Thermomonosporaceae</taxon>
        <taxon>Actinomadura</taxon>
    </lineage>
</organism>
<proteinExistence type="inferred from homology"/>
<dbReference type="InterPro" id="IPR001915">
    <property type="entry name" value="Peptidase_M48"/>
</dbReference>
<comment type="caution">
    <text evidence="9">The sequence shown here is derived from an EMBL/GenBank/DDBJ whole genome shotgun (WGS) entry which is preliminary data.</text>
</comment>
<gene>
    <name evidence="9" type="ORF">GNZ18_01250</name>
</gene>
<evidence type="ECO:0000313" key="10">
    <source>
        <dbReference type="Proteomes" id="UP000432015"/>
    </source>
</evidence>
<dbReference type="RefSeq" id="WP_312874240.1">
    <property type="nucleotide sequence ID" value="NZ_WOFH01000001.1"/>
</dbReference>
<keyword evidence="7" id="KW-0812">Transmembrane</keyword>
<accession>A0A7K1KT77</accession>
<dbReference type="Proteomes" id="UP000432015">
    <property type="component" value="Unassembled WGS sequence"/>
</dbReference>
<keyword evidence="10" id="KW-1185">Reference proteome</keyword>
<dbReference type="Gene3D" id="3.30.2010.10">
    <property type="entry name" value="Metalloproteases ('zincins'), catalytic domain"/>
    <property type="match status" value="1"/>
</dbReference>
<dbReference type="PANTHER" id="PTHR34978">
    <property type="entry name" value="POSSIBLE SENSOR-TRANSDUCER PROTEIN BLAR"/>
    <property type="match status" value="1"/>
</dbReference>
<keyword evidence="7" id="KW-1133">Transmembrane helix</keyword>
<dbReference type="InterPro" id="IPR052173">
    <property type="entry name" value="Beta-lactam_resp_regulator"/>
</dbReference>
<keyword evidence="5 6" id="KW-0482">Metalloprotease</keyword>
<evidence type="ECO:0000256" key="4">
    <source>
        <dbReference type="ARBA" id="ARBA00022833"/>
    </source>
</evidence>
<keyword evidence="4 6" id="KW-0862">Zinc</keyword>
<protein>
    <submittedName>
        <fullName evidence="9">M48 family metalloprotease</fullName>
    </submittedName>
</protein>
<keyword evidence="1 6" id="KW-0645">Protease</keyword>
<dbReference type="PANTHER" id="PTHR34978:SF3">
    <property type="entry name" value="SLR0241 PROTEIN"/>
    <property type="match status" value="1"/>
</dbReference>
<dbReference type="AlphaFoldDB" id="A0A7K1KT77"/>
<sequence>MSWFTFLPLAVMLALSAVLGRVPVPLHPSWSARLLATTGAMTAVAALGTGVFVAINYGATLTPSAAAHVPEWALFGDDRPVPDVVGLPAALLTAAGLLVAGRAALRWARELRAARSRARAPLETEVPIAVAVPGRHGGVLLSRGLLRRLASDELHVVFQHETSHLRHRHHRYLASGALARALLPALRPLDRRLRLAVERWADEDAAEAVGDRAFVARTIAKVALAHPPAAPGPAAPGPGPAAAFAESGVIERVEALLDAPPAKNSVTGPLLFMGNGVVTSTLTAATLQLDHAVASGLLALLALR</sequence>
<dbReference type="EMBL" id="WOFH01000001">
    <property type="protein sequence ID" value="MUN35235.1"/>
    <property type="molecule type" value="Genomic_DNA"/>
</dbReference>
<name>A0A7K1KT77_9ACTN</name>
<evidence type="ECO:0000256" key="1">
    <source>
        <dbReference type="ARBA" id="ARBA00022670"/>
    </source>
</evidence>
<dbReference type="Pfam" id="PF01435">
    <property type="entry name" value="Peptidase_M48"/>
    <property type="match status" value="1"/>
</dbReference>
<evidence type="ECO:0000313" key="9">
    <source>
        <dbReference type="EMBL" id="MUN35235.1"/>
    </source>
</evidence>
<dbReference type="GO" id="GO:0006508">
    <property type="term" value="P:proteolysis"/>
    <property type="evidence" value="ECO:0007669"/>
    <property type="project" value="UniProtKB-KW"/>
</dbReference>
<evidence type="ECO:0000256" key="6">
    <source>
        <dbReference type="RuleBase" id="RU003983"/>
    </source>
</evidence>
<reference evidence="9 10" key="1">
    <citation type="submission" date="2019-11" db="EMBL/GenBank/DDBJ databases">
        <authorList>
            <person name="Cao P."/>
        </authorList>
    </citation>
    <scope>NUCLEOTIDE SEQUENCE [LARGE SCALE GENOMIC DNA]</scope>
    <source>
        <strain evidence="9 10">NEAU-AAG5</strain>
    </source>
</reference>
<keyword evidence="7" id="KW-0472">Membrane</keyword>
<keyword evidence="2" id="KW-0479">Metal-binding</keyword>
<dbReference type="GO" id="GO:0004222">
    <property type="term" value="F:metalloendopeptidase activity"/>
    <property type="evidence" value="ECO:0007669"/>
    <property type="project" value="InterPro"/>
</dbReference>
<comment type="cofactor">
    <cofactor evidence="6">
        <name>Zn(2+)</name>
        <dbReference type="ChEBI" id="CHEBI:29105"/>
    </cofactor>
    <text evidence="6">Binds 1 zinc ion per subunit.</text>
</comment>
<evidence type="ECO:0000259" key="8">
    <source>
        <dbReference type="Pfam" id="PF01435"/>
    </source>
</evidence>
<feature type="domain" description="Peptidase M48" evidence="8">
    <location>
        <begin position="134"/>
        <end position="176"/>
    </location>
</feature>
<comment type="similarity">
    <text evidence="6">Belongs to the peptidase M48 family.</text>
</comment>
<keyword evidence="3 6" id="KW-0378">Hydrolase</keyword>
<feature type="transmembrane region" description="Helical" evidence="7">
    <location>
        <begin position="84"/>
        <end position="105"/>
    </location>
</feature>